<dbReference type="NCBIfam" id="NF002542">
    <property type="entry name" value="PRK02101.1-3"/>
    <property type="match status" value="1"/>
</dbReference>
<dbReference type="RefSeq" id="WP_136394113.1">
    <property type="nucleotide sequence ID" value="NZ_SSND01000001.1"/>
</dbReference>
<dbReference type="HAMAP" id="MF_00652">
    <property type="entry name" value="UPF0246"/>
    <property type="match status" value="1"/>
</dbReference>
<keyword evidence="3" id="KW-1185">Reference proteome</keyword>
<dbReference type="GO" id="GO:0005829">
    <property type="term" value="C:cytosol"/>
    <property type="evidence" value="ECO:0007669"/>
    <property type="project" value="TreeGrafter"/>
</dbReference>
<evidence type="ECO:0000256" key="1">
    <source>
        <dbReference type="HAMAP-Rule" id="MF_00652"/>
    </source>
</evidence>
<dbReference type="AlphaFoldDB" id="A0A4V3V0Z0"/>
<dbReference type="PANTHER" id="PTHR30283">
    <property type="entry name" value="PEROXIDE STRESS RESPONSE PROTEIN YAAA"/>
    <property type="match status" value="1"/>
</dbReference>
<dbReference type="EMBL" id="SSND01000001">
    <property type="protein sequence ID" value="THD85742.1"/>
    <property type="molecule type" value="Genomic_DNA"/>
</dbReference>
<evidence type="ECO:0000313" key="2">
    <source>
        <dbReference type="EMBL" id="THD85742.1"/>
    </source>
</evidence>
<protein>
    <recommendedName>
        <fullName evidence="1">UPF0246 protein E7811_08655</fullName>
    </recommendedName>
</protein>
<dbReference type="Proteomes" id="UP000309450">
    <property type="component" value="Unassembled WGS sequence"/>
</dbReference>
<accession>A0A4V3V0Z0</accession>
<proteinExistence type="inferred from homology"/>
<sequence>MLCVISPAKRLDAKPRVLPGAPEETRPAFADRARDLASLARCLTVSELRQLMHISEPLARMNAERFAAFGSQDAASAISLFAGDTYTGLEARTMDADALRWAQSHLRILSGLYGLLRPFDRIEPHRLEMGSRLANPAGADLYAFWGDRIARALNDAAEAADTGVLVNCASVEYFTAVDRSALRLRVITPVFLDERPEGDARVVSFWAKRARGAMARFMAEHRLTDPEDLRGFSAGGYGYRPDLSDGDSWVFLRPLAAQETTAA</sequence>
<gene>
    <name evidence="2" type="primary">yaaA</name>
    <name evidence="2" type="ORF">E7811_08655</name>
</gene>
<dbReference type="OrthoDB" id="9777133at2"/>
<dbReference type="Pfam" id="PF03883">
    <property type="entry name" value="H2O2_YaaD"/>
    <property type="match status" value="1"/>
</dbReference>
<dbReference type="GO" id="GO:0033194">
    <property type="term" value="P:response to hydroperoxide"/>
    <property type="evidence" value="ECO:0007669"/>
    <property type="project" value="TreeGrafter"/>
</dbReference>
<comment type="caution">
    <text evidence="2">The sequence shown here is derived from an EMBL/GenBank/DDBJ whole genome shotgun (WGS) entry which is preliminary data.</text>
</comment>
<comment type="similarity">
    <text evidence="1">Belongs to the UPF0246 family.</text>
</comment>
<dbReference type="PANTHER" id="PTHR30283:SF4">
    <property type="entry name" value="PEROXIDE STRESS RESISTANCE PROTEIN YAAA"/>
    <property type="match status" value="1"/>
</dbReference>
<organism evidence="2 3">
    <name type="scientific">Aliigemmobacter aestuarii</name>
    <dbReference type="NCBI Taxonomy" id="1445661"/>
    <lineage>
        <taxon>Bacteria</taxon>
        <taxon>Pseudomonadati</taxon>
        <taxon>Pseudomonadota</taxon>
        <taxon>Alphaproteobacteria</taxon>
        <taxon>Rhodobacterales</taxon>
        <taxon>Paracoccaceae</taxon>
        <taxon>Aliigemmobacter</taxon>
    </lineage>
</organism>
<evidence type="ECO:0000313" key="3">
    <source>
        <dbReference type="Proteomes" id="UP000309450"/>
    </source>
</evidence>
<dbReference type="InterPro" id="IPR005583">
    <property type="entry name" value="YaaA"/>
</dbReference>
<reference evidence="2 3" key="1">
    <citation type="submission" date="2019-04" db="EMBL/GenBank/DDBJ databases">
        <title>Draft genome sequence of Gemmobacter aestuarii sp. nov.</title>
        <authorList>
            <person name="Hameed A."/>
            <person name="Lin S.-Y."/>
            <person name="Shahina M."/>
            <person name="Lai W.-A."/>
            <person name="Young C.-C."/>
        </authorList>
    </citation>
    <scope>NUCLEOTIDE SEQUENCE [LARGE SCALE GENOMIC DNA]</scope>
    <source>
        <strain evidence="2 3">CC-PW-75</strain>
    </source>
</reference>
<name>A0A4V3V0Z0_9RHOB</name>